<dbReference type="InterPro" id="IPR043129">
    <property type="entry name" value="ATPase_NBD"/>
</dbReference>
<dbReference type="Gene3D" id="3.30.420.40">
    <property type="match status" value="1"/>
</dbReference>
<dbReference type="AlphaFoldDB" id="A0A1Y6BAM2"/>
<dbReference type="Gene3D" id="3.30.420.150">
    <property type="entry name" value="Exopolyphosphatase. Domain 2"/>
    <property type="match status" value="1"/>
</dbReference>
<dbReference type="STRING" id="1513793.SAMN06296036_10227"/>
<dbReference type="InterPro" id="IPR003695">
    <property type="entry name" value="Ppx_GppA_N"/>
</dbReference>
<evidence type="ECO:0000259" key="1">
    <source>
        <dbReference type="Pfam" id="PF02541"/>
    </source>
</evidence>
<organism evidence="2 3">
    <name type="scientific">Pseudobacteriovorax antillogorgiicola</name>
    <dbReference type="NCBI Taxonomy" id="1513793"/>
    <lineage>
        <taxon>Bacteria</taxon>
        <taxon>Pseudomonadati</taxon>
        <taxon>Bdellovibrionota</taxon>
        <taxon>Oligoflexia</taxon>
        <taxon>Oligoflexales</taxon>
        <taxon>Pseudobacteriovoracaceae</taxon>
        <taxon>Pseudobacteriovorax</taxon>
    </lineage>
</organism>
<dbReference type="PANTHER" id="PTHR30005:SF0">
    <property type="entry name" value="RETROGRADE REGULATION PROTEIN 2"/>
    <property type="match status" value="1"/>
</dbReference>
<name>A0A1Y6BAM2_9BACT</name>
<dbReference type="SUPFAM" id="SSF53067">
    <property type="entry name" value="Actin-like ATPase domain"/>
    <property type="match status" value="2"/>
</dbReference>
<accession>A0A1Y6BAM2</accession>
<sequence>MAFFHLILLTILYETLAHGNPCIETRGAFDIGSRRTKFQLAQVDICKGEIRKVLIDESTSVPYADDALHNDMKLSEKIQTTGIGAIRNYVNRSKPHRPKLFQGVATSIFRNAKNGPQYIEMIQQRFPIKVKVIDQNFEGQLALRSAELLLSKKPDIVWDIGGGSMQVVYPSQKQLAKVSGCRCGSVEFHEYLLKKMGRTNQSINPIKQENIEKARAFTQAFLKERGLDTKLPQLGQDVVGIGGVLGKGIPEQTNTHSQTIEIISKTLSNRINLSNAELGGKYAETAISNLLLVEQTMKALKISKFRSLEANLTGPLLVDSFNDKPVNRGPSPK</sequence>
<proteinExistence type="predicted"/>
<evidence type="ECO:0000313" key="3">
    <source>
        <dbReference type="Proteomes" id="UP000192907"/>
    </source>
</evidence>
<dbReference type="Pfam" id="PF02541">
    <property type="entry name" value="Ppx-GppA"/>
    <property type="match status" value="1"/>
</dbReference>
<dbReference type="OrthoDB" id="20072at2"/>
<dbReference type="Proteomes" id="UP000192907">
    <property type="component" value="Unassembled WGS sequence"/>
</dbReference>
<evidence type="ECO:0000313" key="2">
    <source>
        <dbReference type="EMBL" id="SME93382.1"/>
    </source>
</evidence>
<gene>
    <name evidence="2" type="ORF">SAMN06296036_10227</name>
</gene>
<protein>
    <submittedName>
        <fullName evidence="2">Ppx/GppA phosphatase family protein</fullName>
    </submittedName>
</protein>
<dbReference type="GO" id="GO:0006357">
    <property type="term" value="P:regulation of transcription by RNA polymerase II"/>
    <property type="evidence" value="ECO:0007669"/>
    <property type="project" value="TreeGrafter"/>
</dbReference>
<dbReference type="InterPro" id="IPR050273">
    <property type="entry name" value="GppA/Ppx_hydrolase"/>
</dbReference>
<feature type="domain" description="Ppx/GppA phosphatase N-terminal" evidence="1">
    <location>
        <begin position="66"/>
        <end position="225"/>
    </location>
</feature>
<dbReference type="EMBL" id="FWZT01000002">
    <property type="protein sequence ID" value="SME93382.1"/>
    <property type="molecule type" value="Genomic_DNA"/>
</dbReference>
<keyword evidence="3" id="KW-1185">Reference proteome</keyword>
<dbReference type="RefSeq" id="WP_132315693.1">
    <property type="nucleotide sequence ID" value="NZ_FWZT01000002.1"/>
</dbReference>
<reference evidence="3" key="1">
    <citation type="submission" date="2017-04" db="EMBL/GenBank/DDBJ databases">
        <authorList>
            <person name="Varghese N."/>
            <person name="Submissions S."/>
        </authorList>
    </citation>
    <scope>NUCLEOTIDE SEQUENCE [LARGE SCALE GENOMIC DNA]</scope>
    <source>
        <strain evidence="3">RKEM611</strain>
    </source>
</reference>
<dbReference type="PANTHER" id="PTHR30005">
    <property type="entry name" value="EXOPOLYPHOSPHATASE"/>
    <property type="match status" value="1"/>
</dbReference>